<sequence length="124" mass="14068">MLQRGLHPNNITFSNLINCSGMCALPDKAVKWFENMIGMLGNYDGCLSVYQEMKELGVRPIMGLCVSWLSIHHLSMDFDEESIIPCFDTDNSSTFYNESLTFNEDVSRSLWVMLLCIATNNTLD</sequence>
<dbReference type="InterPro" id="IPR002885">
    <property type="entry name" value="PPR_rpt"/>
</dbReference>
<keyword evidence="3" id="KW-1185">Reference proteome</keyword>
<accession>A0ABU6UDT2</accession>
<evidence type="ECO:0000313" key="2">
    <source>
        <dbReference type="EMBL" id="MED6158510.1"/>
    </source>
</evidence>
<proteinExistence type="predicted"/>
<dbReference type="InterPro" id="IPR011990">
    <property type="entry name" value="TPR-like_helical_dom_sf"/>
</dbReference>
<keyword evidence="1" id="KW-0677">Repeat</keyword>
<evidence type="ECO:0000313" key="3">
    <source>
        <dbReference type="Proteomes" id="UP001341840"/>
    </source>
</evidence>
<dbReference type="Gene3D" id="1.25.40.10">
    <property type="entry name" value="Tetratricopeptide repeat domain"/>
    <property type="match status" value="1"/>
</dbReference>
<comment type="caution">
    <text evidence="2">The sequence shown here is derived from an EMBL/GenBank/DDBJ whole genome shotgun (WGS) entry which is preliminary data.</text>
</comment>
<name>A0ABU6UDT2_9FABA</name>
<gene>
    <name evidence="2" type="ORF">PIB30_033327</name>
</gene>
<evidence type="ECO:0008006" key="4">
    <source>
        <dbReference type="Google" id="ProtNLM"/>
    </source>
</evidence>
<evidence type="ECO:0000256" key="1">
    <source>
        <dbReference type="ARBA" id="ARBA00022737"/>
    </source>
</evidence>
<dbReference type="Pfam" id="PF01535">
    <property type="entry name" value="PPR"/>
    <property type="match status" value="2"/>
</dbReference>
<dbReference type="EMBL" id="JASCZI010120979">
    <property type="protein sequence ID" value="MED6158510.1"/>
    <property type="molecule type" value="Genomic_DNA"/>
</dbReference>
<organism evidence="2 3">
    <name type="scientific">Stylosanthes scabra</name>
    <dbReference type="NCBI Taxonomy" id="79078"/>
    <lineage>
        <taxon>Eukaryota</taxon>
        <taxon>Viridiplantae</taxon>
        <taxon>Streptophyta</taxon>
        <taxon>Embryophyta</taxon>
        <taxon>Tracheophyta</taxon>
        <taxon>Spermatophyta</taxon>
        <taxon>Magnoliopsida</taxon>
        <taxon>eudicotyledons</taxon>
        <taxon>Gunneridae</taxon>
        <taxon>Pentapetalae</taxon>
        <taxon>rosids</taxon>
        <taxon>fabids</taxon>
        <taxon>Fabales</taxon>
        <taxon>Fabaceae</taxon>
        <taxon>Papilionoideae</taxon>
        <taxon>50 kb inversion clade</taxon>
        <taxon>dalbergioids sensu lato</taxon>
        <taxon>Dalbergieae</taxon>
        <taxon>Pterocarpus clade</taxon>
        <taxon>Stylosanthes</taxon>
    </lineage>
</organism>
<reference evidence="2 3" key="1">
    <citation type="journal article" date="2023" name="Plants (Basel)">
        <title>Bridging the Gap: Combining Genomics and Transcriptomics Approaches to Understand Stylosanthes scabra, an Orphan Legume from the Brazilian Caatinga.</title>
        <authorList>
            <person name="Ferreira-Neto J.R.C."/>
            <person name="da Silva M.D."/>
            <person name="Binneck E."/>
            <person name="de Melo N.F."/>
            <person name="da Silva R.H."/>
            <person name="de Melo A.L.T.M."/>
            <person name="Pandolfi V."/>
            <person name="Bustamante F.O."/>
            <person name="Brasileiro-Vidal A.C."/>
            <person name="Benko-Iseppon A.M."/>
        </authorList>
    </citation>
    <scope>NUCLEOTIDE SEQUENCE [LARGE SCALE GENOMIC DNA]</scope>
    <source>
        <tissue evidence="2">Leaves</tissue>
    </source>
</reference>
<dbReference type="Proteomes" id="UP001341840">
    <property type="component" value="Unassembled WGS sequence"/>
</dbReference>
<protein>
    <recommendedName>
        <fullName evidence="4">Pentatricopeptide repeat-containing protein</fullName>
    </recommendedName>
</protein>